<dbReference type="EMBL" id="CP036501">
    <property type="protein sequence ID" value="UZP74548.1"/>
    <property type="molecule type" value="Genomic_DNA"/>
</dbReference>
<gene>
    <name evidence="2" type="ORF">E0F26_07260</name>
</gene>
<dbReference type="InterPro" id="IPR050259">
    <property type="entry name" value="SDR"/>
</dbReference>
<dbReference type="InterPro" id="IPR002347">
    <property type="entry name" value="SDR_fam"/>
</dbReference>
<protein>
    <submittedName>
        <fullName evidence="2">SDR family oxidoreductase</fullName>
    </submittedName>
</protein>
<name>A0ABY6Q827_9GAMM</name>
<sequence length="256" mass="27193">MNDLYPSGFALVIGGSGGVGTAICQELVANNIPVLLTYNSNRERAERLSNELGGSQASVSCEQVTLQDLTTLNRAISRGIAQYGRLHSVFIATGYDIPQSPISEVTPELWQRVMRSDAEGAFNAIHATLPHLRDGGGGSYVHISSAGLLKYPPLDILSVAPKAAVEELIKGVAKEEGINNIRANSIAIGVIETGIFLRLKEQGVFDDAWIEGVKSALPLNRFGQPEEVAKMAVFLASDNAAYTTGQLIPVDGGFGV</sequence>
<dbReference type="Pfam" id="PF13561">
    <property type="entry name" value="adh_short_C2"/>
    <property type="match status" value="1"/>
</dbReference>
<organism evidence="2 3">
    <name type="scientific">Candidatus Paraluminiphilus aquimaris</name>
    <dbReference type="NCBI Taxonomy" id="2518994"/>
    <lineage>
        <taxon>Bacteria</taxon>
        <taxon>Pseudomonadati</taxon>
        <taxon>Pseudomonadota</taxon>
        <taxon>Gammaproteobacteria</taxon>
        <taxon>Cellvibrionales</taxon>
        <taxon>Halieaceae</taxon>
        <taxon>Candidatus Paraluminiphilus</taxon>
    </lineage>
</organism>
<accession>A0ABY6Q827</accession>
<dbReference type="Gene3D" id="3.40.50.720">
    <property type="entry name" value="NAD(P)-binding Rossmann-like Domain"/>
    <property type="match status" value="1"/>
</dbReference>
<dbReference type="SUPFAM" id="SSF51735">
    <property type="entry name" value="NAD(P)-binding Rossmann-fold domains"/>
    <property type="match status" value="1"/>
</dbReference>
<evidence type="ECO:0000313" key="3">
    <source>
        <dbReference type="Proteomes" id="UP001317963"/>
    </source>
</evidence>
<evidence type="ECO:0000313" key="2">
    <source>
        <dbReference type="EMBL" id="UZP74548.1"/>
    </source>
</evidence>
<dbReference type="PANTHER" id="PTHR42879:SF2">
    <property type="entry name" value="3-OXOACYL-[ACYL-CARRIER-PROTEIN] REDUCTASE FABG"/>
    <property type="match status" value="1"/>
</dbReference>
<proteinExistence type="inferred from homology"/>
<comment type="similarity">
    <text evidence="1">Belongs to the short-chain dehydrogenases/reductases (SDR) family.</text>
</comment>
<dbReference type="RefSeq" id="WP_279241001.1">
    <property type="nucleotide sequence ID" value="NZ_CP036501.1"/>
</dbReference>
<keyword evidence="3" id="KW-1185">Reference proteome</keyword>
<dbReference type="PANTHER" id="PTHR42879">
    <property type="entry name" value="3-OXOACYL-(ACYL-CARRIER-PROTEIN) REDUCTASE"/>
    <property type="match status" value="1"/>
</dbReference>
<dbReference type="PRINTS" id="PR00081">
    <property type="entry name" value="GDHRDH"/>
</dbReference>
<evidence type="ECO:0000256" key="1">
    <source>
        <dbReference type="ARBA" id="ARBA00006484"/>
    </source>
</evidence>
<reference evidence="2 3" key="1">
    <citation type="submission" date="2019-02" db="EMBL/GenBank/DDBJ databases">
        <title>Halieaceae_genomes.</title>
        <authorList>
            <person name="Li S.-H."/>
        </authorList>
    </citation>
    <scope>NUCLEOTIDE SEQUENCE [LARGE SCALE GENOMIC DNA]</scope>
    <source>
        <strain evidence="2 3">JH123</strain>
    </source>
</reference>
<dbReference type="InterPro" id="IPR036291">
    <property type="entry name" value="NAD(P)-bd_dom_sf"/>
</dbReference>
<dbReference type="Proteomes" id="UP001317963">
    <property type="component" value="Chromosome"/>
</dbReference>